<dbReference type="Proteomes" id="UP001209854">
    <property type="component" value="Unassembled WGS sequence"/>
</dbReference>
<dbReference type="PANTHER" id="PTHR33055:SF13">
    <property type="entry name" value="TRANSPOSASE"/>
    <property type="match status" value="1"/>
</dbReference>
<gene>
    <name evidence="3" type="ORF">NX722_14225</name>
</gene>
<dbReference type="Pfam" id="PF02371">
    <property type="entry name" value="Transposase_20"/>
    <property type="match status" value="1"/>
</dbReference>
<accession>A0ABT3MWK7</accession>
<sequence>MNNKNNQNPVTVGVDTGKSQLDIYIRPLDIYFSVSNDEKGVQEAIKQIKKHKPERIVIEATGRLEHLFIMSCSKAKLPFVVANPAHIKKFAGAIGRLAKTDKLDAQLIAHYGEAIKPALSELKPEALQQMSDLLARRRQLIEMQTMEKNRRQVMPKKVSRLITPVLTVLGKQIEKVDQMLLKLIAVCPEYQSKFDIIHSVPGIGKVVTFSLLSDMPELGYLTNKQAAALIGVAPINRESGAYQGQRKIKGGRHKIRTVMFMAMMSAIQCNPVFKSTYERLLSTGKAKKTALIACVRKMIVIVNSMVRDGAQWNPNIAG</sequence>
<feature type="domain" description="Transposase IS110-like N-terminal" evidence="1">
    <location>
        <begin position="12"/>
        <end position="150"/>
    </location>
</feature>
<reference evidence="3 4" key="1">
    <citation type="submission" date="2022-10" db="EMBL/GenBank/DDBJ databases">
        <title>High-quality genome sequences of two octocoral-associated bacteria, Endozoicomonas euniceicola EF212 and Endozoicomonas gorgoniicola PS125.</title>
        <authorList>
            <person name="Chiou Y.-J."/>
            <person name="Chen Y.-H."/>
        </authorList>
    </citation>
    <scope>NUCLEOTIDE SEQUENCE [LARGE SCALE GENOMIC DNA]</scope>
    <source>
        <strain evidence="3 4">PS125</strain>
    </source>
</reference>
<evidence type="ECO:0000313" key="3">
    <source>
        <dbReference type="EMBL" id="MCW7553766.1"/>
    </source>
</evidence>
<evidence type="ECO:0000259" key="2">
    <source>
        <dbReference type="Pfam" id="PF02371"/>
    </source>
</evidence>
<name>A0ABT3MWK7_9GAMM</name>
<organism evidence="3 4">
    <name type="scientific">Endozoicomonas gorgoniicola</name>
    <dbReference type="NCBI Taxonomy" id="1234144"/>
    <lineage>
        <taxon>Bacteria</taxon>
        <taxon>Pseudomonadati</taxon>
        <taxon>Pseudomonadota</taxon>
        <taxon>Gammaproteobacteria</taxon>
        <taxon>Oceanospirillales</taxon>
        <taxon>Endozoicomonadaceae</taxon>
        <taxon>Endozoicomonas</taxon>
    </lineage>
</organism>
<keyword evidence="4" id="KW-1185">Reference proteome</keyword>
<dbReference type="EMBL" id="JAPFCC010000001">
    <property type="protein sequence ID" value="MCW7553766.1"/>
    <property type="molecule type" value="Genomic_DNA"/>
</dbReference>
<dbReference type="InterPro" id="IPR047650">
    <property type="entry name" value="Transpos_IS110"/>
</dbReference>
<proteinExistence type="predicted"/>
<dbReference type="Pfam" id="PF01548">
    <property type="entry name" value="DEDD_Tnp_IS110"/>
    <property type="match status" value="1"/>
</dbReference>
<dbReference type="NCBIfam" id="NF033542">
    <property type="entry name" value="transpos_IS110"/>
    <property type="match status" value="1"/>
</dbReference>
<dbReference type="InterPro" id="IPR002525">
    <property type="entry name" value="Transp_IS110-like_N"/>
</dbReference>
<dbReference type="PANTHER" id="PTHR33055">
    <property type="entry name" value="TRANSPOSASE FOR INSERTION SEQUENCE ELEMENT IS1111A"/>
    <property type="match status" value="1"/>
</dbReference>
<feature type="domain" description="Transposase IS116/IS110/IS902 C-terminal" evidence="2">
    <location>
        <begin position="196"/>
        <end position="278"/>
    </location>
</feature>
<comment type="caution">
    <text evidence="3">The sequence shown here is derived from an EMBL/GenBank/DDBJ whole genome shotgun (WGS) entry which is preliminary data.</text>
</comment>
<dbReference type="RefSeq" id="WP_262568672.1">
    <property type="nucleotide sequence ID" value="NZ_JAPFCC010000001.1"/>
</dbReference>
<evidence type="ECO:0000259" key="1">
    <source>
        <dbReference type="Pfam" id="PF01548"/>
    </source>
</evidence>
<dbReference type="InterPro" id="IPR003346">
    <property type="entry name" value="Transposase_20"/>
</dbReference>
<protein>
    <submittedName>
        <fullName evidence="3">IS110 family transposase</fullName>
    </submittedName>
</protein>
<evidence type="ECO:0000313" key="4">
    <source>
        <dbReference type="Proteomes" id="UP001209854"/>
    </source>
</evidence>